<evidence type="ECO:0000256" key="2">
    <source>
        <dbReference type="ARBA" id="ARBA00022692"/>
    </source>
</evidence>
<dbReference type="InterPro" id="IPR007568">
    <property type="entry name" value="RTA1"/>
</dbReference>
<keyword evidence="3 6" id="KW-1133">Transmembrane helix</keyword>
<evidence type="ECO:0000256" key="5">
    <source>
        <dbReference type="SAM" id="MobiDB-lite"/>
    </source>
</evidence>
<feature type="transmembrane region" description="Helical" evidence="6">
    <location>
        <begin position="163"/>
        <end position="183"/>
    </location>
</feature>
<comment type="subcellular location">
    <subcellularLocation>
        <location evidence="1">Membrane</location>
        <topology evidence="1">Multi-pass membrane protein</topology>
    </subcellularLocation>
</comment>
<dbReference type="Pfam" id="PF04479">
    <property type="entry name" value="RTA1"/>
    <property type="match status" value="1"/>
</dbReference>
<feature type="transmembrane region" description="Helical" evidence="6">
    <location>
        <begin position="55"/>
        <end position="76"/>
    </location>
</feature>
<evidence type="ECO:0000256" key="1">
    <source>
        <dbReference type="ARBA" id="ARBA00004141"/>
    </source>
</evidence>
<keyword evidence="8" id="KW-1185">Reference proteome</keyword>
<dbReference type="GO" id="GO:0005886">
    <property type="term" value="C:plasma membrane"/>
    <property type="evidence" value="ECO:0007669"/>
    <property type="project" value="TreeGrafter"/>
</dbReference>
<gene>
    <name evidence="7" type="ORF">IFR04_009206</name>
</gene>
<feature type="transmembrane region" description="Helical" evidence="6">
    <location>
        <begin position="129"/>
        <end position="151"/>
    </location>
</feature>
<dbReference type="PANTHER" id="PTHR31465:SF8">
    <property type="entry name" value="DOMAIN PROTEIN, PUTATIVE (AFU_ORTHOLOGUE AFUA_6G14140)-RELATED"/>
    <property type="match status" value="1"/>
</dbReference>
<feature type="transmembrane region" description="Helical" evidence="6">
    <location>
        <begin position="253"/>
        <end position="275"/>
    </location>
</feature>
<reference evidence="7" key="1">
    <citation type="submission" date="2021-02" db="EMBL/GenBank/DDBJ databases">
        <title>Genome sequence Cadophora malorum strain M34.</title>
        <authorList>
            <person name="Stefanovic E."/>
            <person name="Vu D."/>
            <person name="Scully C."/>
            <person name="Dijksterhuis J."/>
            <person name="Roader J."/>
            <person name="Houbraken J."/>
        </authorList>
    </citation>
    <scope>NUCLEOTIDE SEQUENCE</scope>
    <source>
        <strain evidence="7">M34</strain>
    </source>
</reference>
<dbReference type="EMBL" id="JAFJYH010000149">
    <property type="protein sequence ID" value="KAG4417636.1"/>
    <property type="molecule type" value="Genomic_DNA"/>
</dbReference>
<evidence type="ECO:0008006" key="9">
    <source>
        <dbReference type="Google" id="ProtNLM"/>
    </source>
</evidence>
<dbReference type="GO" id="GO:0000324">
    <property type="term" value="C:fungal-type vacuole"/>
    <property type="evidence" value="ECO:0007669"/>
    <property type="project" value="TreeGrafter"/>
</dbReference>
<evidence type="ECO:0000256" key="6">
    <source>
        <dbReference type="SAM" id="Phobius"/>
    </source>
</evidence>
<evidence type="ECO:0000256" key="4">
    <source>
        <dbReference type="ARBA" id="ARBA00023136"/>
    </source>
</evidence>
<feature type="compositionally biased region" description="Basic and acidic residues" evidence="5">
    <location>
        <begin position="281"/>
        <end position="295"/>
    </location>
</feature>
<keyword evidence="2 6" id="KW-0812">Transmembrane</keyword>
<dbReference type="Proteomes" id="UP000664132">
    <property type="component" value="Unassembled WGS sequence"/>
</dbReference>
<organism evidence="7 8">
    <name type="scientific">Cadophora malorum</name>
    <dbReference type="NCBI Taxonomy" id="108018"/>
    <lineage>
        <taxon>Eukaryota</taxon>
        <taxon>Fungi</taxon>
        <taxon>Dikarya</taxon>
        <taxon>Ascomycota</taxon>
        <taxon>Pezizomycotina</taxon>
        <taxon>Leotiomycetes</taxon>
        <taxon>Helotiales</taxon>
        <taxon>Ploettnerulaceae</taxon>
        <taxon>Cadophora</taxon>
    </lineage>
</organism>
<comment type="caution">
    <text evidence="7">The sequence shown here is derived from an EMBL/GenBank/DDBJ whole genome shotgun (WGS) entry which is preliminary data.</text>
</comment>
<dbReference type="AlphaFoldDB" id="A0A8H7TEZ0"/>
<name>A0A8H7TEZ0_9HELO</name>
<dbReference type="OrthoDB" id="4521223at2759"/>
<dbReference type="PANTHER" id="PTHR31465">
    <property type="entry name" value="PROTEIN RTA1-RELATED"/>
    <property type="match status" value="1"/>
</dbReference>
<feature type="transmembrane region" description="Helical" evidence="6">
    <location>
        <begin position="88"/>
        <end position="108"/>
    </location>
</feature>
<evidence type="ECO:0000256" key="3">
    <source>
        <dbReference type="ARBA" id="ARBA00022989"/>
    </source>
</evidence>
<keyword evidence="4 6" id="KW-0472">Membrane</keyword>
<feature type="region of interest" description="Disordered" evidence="5">
    <location>
        <begin position="280"/>
        <end position="313"/>
    </location>
</feature>
<feature type="transmembrane region" description="Helical" evidence="6">
    <location>
        <begin position="212"/>
        <end position="233"/>
    </location>
</feature>
<evidence type="ECO:0000313" key="7">
    <source>
        <dbReference type="EMBL" id="KAG4417636.1"/>
    </source>
</evidence>
<proteinExistence type="predicted"/>
<accession>A0A8H7TEZ0</accession>
<evidence type="ECO:0000313" key="8">
    <source>
        <dbReference type="Proteomes" id="UP000664132"/>
    </source>
</evidence>
<protein>
    <recommendedName>
        <fullName evidence="9">RTA1-domain-containing protein</fullName>
    </recommendedName>
</protein>
<sequence>MSFRECTEVTVSCPVEATIYAYRPNIGGNSFFLAGFSICLIAQIYLGIRHKTWSWLGCLFVGCAMELVGYIGRLMMNSNPWSDTAFRIQIVCLILGPSLMSGSIDLVLKHVVLTFGSEFSRIPAKWYTWVFIGADITSIVVQAIGGALASSGDATTIDIGNNMMLAGIILQVVQLVAFGIVTLEYGVRSYRHRSELASLRTKSAESLRKFKFFAWSCTVAYFAILIRCCYRIPELAQGWGGPLMQDEVTFLVLDGAMILLAAIVLTVFHPGIFFPQMASNSKERRERKDLEKSSDRSPSPAGQRDEGVISTGV</sequence>
<feature type="transmembrane region" description="Helical" evidence="6">
    <location>
        <begin position="30"/>
        <end position="48"/>
    </location>
</feature>